<name>A0A829YPL9_9GAMM</name>
<sequence length="416" mass="44106">MKALIASALALTASHALAQDILIRGATVYTSTAKGTLTNTDVLIRDGKIHSVGSGLSADNATTIDAKDRALTPGMFAGLSTVGIQEVTQEPTTDDASIGLGAPAYEMQWRPEFDVSVAYNGRSVLVPVTRIEGMTWTVLNPGIAEGGNFLAGQGAAVTLDGRQDAVLDGSRSLFIDLGGDMNSHSGGSRAAQWMVLEQAVHETRNRISDEKSLMHPLGREVFARYLAGGRVIFNVNRAGDIVKTIAFAKKYGIKPVIAGGAEAWVVADQLAEAKVPVIVDALNNLPNTFDSIGSRLDNAALLNKAGVKVTFSMFEDSHNARKVRQLAGNAVAHGMPKEAAVTALTADAADIFGLGATRGRIAAGQVADVVLWSGDPLEVTSLADQVWIAGRPVDMRSRQTELRDRYFERLKRATAN</sequence>
<keyword evidence="4" id="KW-1185">Reference proteome</keyword>
<feature type="signal peptide" evidence="1">
    <location>
        <begin position="1"/>
        <end position="18"/>
    </location>
</feature>
<organism evidence="3 4">
    <name type="scientific">Steroidobacter agaridevorans</name>
    <dbReference type="NCBI Taxonomy" id="2695856"/>
    <lineage>
        <taxon>Bacteria</taxon>
        <taxon>Pseudomonadati</taxon>
        <taxon>Pseudomonadota</taxon>
        <taxon>Gammaproteobacteria</taxon>
        <taxon>Steroidobacterales</taxon>
        <taxon>Steroidobacteraceae</taxon>
        <taxon>Steroidobacter</taxon>
    </lineage>
</organism>
<dbReference type="SUPFAM" id="SSF51556">
    <property type="entry name" value="Metallo-dependent hydrolases"/>
    <property type="match status" value="1"/>
</dbReference>
<evidence type="ECO:0000313" key="3">
    <source>
        <dbReference type="EMBL" id="GFE84742.1"/>
    </source>
</evidence>
<dbReference type="PANTHER" id="PTHR43135">
    <property type="entry name" value="ALPHA-D-RIBOSE 1-METHYLPHOSPHONATE 5-TRIPHOSPHATE DIPHOSPHATASE"/>
    <property type="match status" value="1"/>
</dbReference>
<reference evidence="4" key="1">
    <citation type="submission" date="2020-01" db="EMBL/GenBank/DDBJ databases">
        <title>'Steroidobacter agaridevorans' sp. nov., agar-degrading bacteria isolated from rhizosphere soils.</title>
        <authorList>
            <person name="Ikenaga M."/>
            <person name="Kataoka M."/>
            <person name="Murouchi A."/>
            <person name="Katsuragi S."/>
            <person name="Sakai M."/>
        </authorList>
    </citation>
    <scope>NUCLEOTIDE SEQUENCE [LARGE SCALE GENOMIC DNA]</scope>
    <source>
        <strain evidence="4">YU21-B</strain>
    </source>
</reference>
<dbReference type="InterPro" id="IPR051781">
    <property type="entry name" value="Metallo-dep_Hydrolase"/>
</dbReference>
<evidence type="ECO:0000259" key="2">
    <source>
        <dbReference type="Pfam" id="PF01979"/>
    </source>
</evidence>
<keyword evidence="1" id="KW-0732">Signal</keyword>
<feature type="domain" description="Amidohydrolase-related" evidence="2">
    <location>
        <begin position="241"/>
        <end position="378"/>
    </location>
</feature>
<dbReference type="Gene3D" id="2.30.40.10">
    <property type="entry name" value="Urease, subunit C, domain 1"/>
    <property type="match status" value="1"/>
</dbReference>
<dbReference type="Proteomes" id="UP000445000">
    <property type="component" value="Unassembled WGS sequence"/>
</dbReference>
<proteinExistence type="predicted"/>
<dbReference type="RefSeq" id="WP_161816327.1">
    <property type="nucleotide sequence ID" value="NZ_BLJN01000010.1"/>
</dbReference>
<dbReference type="InterPro" id="IPR011059">
    <property type="entry name" value="Metal-dep_hydrolase_composite"/>
</dbReference>
<dbReference type="Gene3D" id="3.20.20.140">
    <property type="entry name" value="Metal-dependent hydrolases"/>
    <property type="match status" value="1"/>
</dbReference>
<dbReference type="InterPro" id="IPR006680">
    <property type="entry name" value="Amidohydro-rel"/>
</dbReference>
<dbReference type="GO" id="GO:0016810">
    <property type="term" value="F:hydrolase activity, acting on carbon-nitrogen (but not peptide) bonds"/>
    <property type="evidence" value="ECO:0007669"/>
    <property type="project" value="InterPro"/>
</dbReference>
<evidence type="ECO:0000256" key="1">
    <source>
        <dbReference type="SAM" id="SignalP"/>
    </source>
</evidence>
<gene>
    <name evidence="3" type="ORF">GCM10011487_67420</name>
</gene>
<keyword evidence="3" id="KW-0378">Hydrolase</keyword>
<dbReference type="EMBL" id="BLJN01000010">
    <property type="protein sequence ID" value="GFE84742.1"/>
    <property type="molecule type" value="Genomic_DNA"/>
</dbReference>
<dbReference type="InterPro" id="IPR032466">
    <property type="entry name" value="Metal_Hydrolase"/>
</dbReference>
<feature type="chain" id="PRO_5032603068" evidence="1">
    <location>
        <begin position="19"/>
        <end position="416"/>
    </location>
</feature>
<accession>A0A829YPL9</accession>
<dbReference type="PANTHER" id="PTHR43135:SF3">
    <property type="entry name" value="ALPHA-D-RIBOSE 1-METHYLPHOSPHONATE 5-TRIPHOSPHATE DIPHOSPHATASE"/>
    <property type="match status" value="1"/>
</dbReference>
<protein>
    <submittedName>
        <fullName evidence="3">Amidohydrolase</fullName>
    </submittedName>
</protein>
<dbReference type="AlphaFoldDB" id="A0A829YPL9"/>
<evidence type="ECO:0000313" key="4">
    <source>
        <dbReference type="Proteomes" id="UP000445000"/>
    </source>
</evidence>
<dbReference type="SUPFAM" id="SSF51338">
    <property type="entry name" value="Composite domain of metallo-dependent hydrolases"/>
    <property type="match status" value="1"/>
</dbReference>
<comment type="caution">
    <text evidence="3">The sequence shown here is derived from an EMBL/GenBank/DDBJ whole genome shotgun (WGS) entry which is preliminary data.</text>
</comment>
<dbReference type="Pfam" id="PF01979">
    <property type="entry name" value="Amidohydro_1"/>
    <property type="match status" value="1"/>
</dbReference>